<reference evidence="3 4" key="1">
    <citation type="journal article" date="2018" name="J. Allergy Clin. Immunol.">
        <title>High-quality assembly of Dermatophagoides pteronyssinus genome and transcriptome reveals a wide range of novel allergens.</title>
        <authorList>
            <person name="Liu X.Y."/>
            <person name="Yang K.Y."/>
            <person name="Wang M.Q."/>
            <person name="Kwok J.S."/>
            <person name="Zeng X."/>
            <person name="Yang Z."/>
            <person name="Xiao X.J."/>
            <person name="Lau C.P."/>
            <person name="Li Y."/>
            <person name="Huang Z.M."/>
            <person name="Ba J.G."/>
            <person name="Yim A.K."/>
            <person name="Ouyang C.Y."/>
            <person name="Ngai S.M."/>
            <person name="Chan T.F."/>
            <person name="Leung E.L."/>
            <person name="Liu L."/>
            <person name="Liu Z.G."/>
            <person name="Tsui S.K."/>
        </authorList>
    </citation>
    <scope>NUCLEOTIDE SEQUENCE [LARGE SCALE GENOMIC DNA]</scope>
    <source>
        <strain evidence="3">Derp</strain>
    </source>
</reference>
<reference evidence="3 4" key="2">
    <citation type="journal article" date="2022" name="Mol. Biol. Evol.">
        <title>Comparative Genomics Reveals Insights into the Divergent Evolution of Astigmatic Mites and Household Pest Adaptations.</title>
        <authorList>
            <person name="Xiong Q."/>
            <person name="Wan A.T."/>
            <person name="Liu X."/>
            <person name="Fung C.S."/>
            <person name="Xiao X."/>
            <person name="Malainual N."/>
            <person name="Hou J."/>
            <person name="Wang L."/>
            <person name="Wang M."/>
            <person name="Yang K.Y."/>
            <person name="Cui Y."/>
            <person name="Leung E.L."/>
            <person name="Nong W."/>
            <person name="Shin S.K."/>
            <person name="Au S.W."/>
            <person name="Jeong K.Y."/>
            <person name="Chew F.T."/>
            <person name="Hui J.H."/>
            <person name="Leung T.F."/>
            <person name="Tungtrongchitr A."/>
            <person name="Zhong N."/>
            <person name="Liu Z."/>
            <person name="Tsui S.K."/>
        </authorList>
    </citation>
    <scope>NUCLEOTIDE SEQUENCE [LARGE SCALE GENOMIC DNA]</scope>
    <source>
        <strain evidence="3">Derp</strain>
    </source>
</reference>
<sequence>MISKFQHLNFIDIFQMIINLKNFSTLNNNCIKSSSSTSGNIPISTISTKEDKMIRLTTSITTNPKNNNNNNKYNKIKTPMTTWSLMMATFYFLLLFSCTTSTIFWSFAHAKPYAAMEFYRPYDHRSAMNTLKELDKYYSQMARPRFGKRASNNNNNFGDDNSAVDLQSQPQQQQQLQSSGEIIENGPYRWLLINRDQPLTKLTESYLLEILAENLARQTDLKRRNESKRSQQQQPEQPQQPSSQEKF</sequence>
<comment type="caution">
    <text evidence="3">The sequence shown here is derived from an EMBL/GenBank/DDBJ whole genome shotgun (WGS) entry which is preliminary data.</text>
</comment>
<feature type="compositionally biased region" description="Low complexity" evidence="1">
    <location>
        <begin position="230"/>
        <end position="247"/>
    </location>
</feature>
<protein>
    <submittedName>
        <fullName evidence="3">Uncharacterized protein</fullName>
    </submittedName>
</protein>
<evidence type="ECO:0000313" key="4">
    <source>
        <dbReference type="Proteomes" id="UP000887458"/>
    </source>
</evidence>
<name>A0ABQ8J8Q1_DERPT</name>
<evidence type="ECO:0000313" key="3">
    <source>
        <dbReference type="EMBL" id="KAH9418765.1"/>
    </source>
</evidence>
<feature type="region of interest" description="Disordered" evidence="1">
    <location>
        <begin position="218"/>
        <end position="247"/>
    </location>
</feature>
<feature type="compositionally biased region" description="Low complexity" evidence="1">
    <location>
        <begin position="166"/>
        <end position="178"/>
    </location>
</feature>
<keyword evidence="2" id="KW-0812">Transmembrane</keyword>
<feature type="compositionally biased region" description="Basic and acidic residues" evidence="1">
    <location>
        <begin position="219"/>
        <end position="229"/>
    </location>
</feature>
<keyword evidence="4" id="KW-1185">Reference proteome</keyword>
<proteinExistence type="predicted"/>
<dbReference type="EMBL" id="NJHN03000062">
    <property type="protein sequence ID" value="KAH9418765.1"/>
    <property type="molecule type" value="Genomic_DNA"/>
</dbReference>
<feature type="region of interest" description="Disordered" evidence="1">
    <location>
        <begin position="146"/>
        <end position="178"/>
    </location>
</feature>
<evidence type="ECO:0000256" key="2">
    <source>
        <dbReference type="SAM" id="Phobius"/>
    </source>
</evidence>
<keyword evidence="2" id="KW-1133">Transmembrane helix</keyword>
<gene>
    <name evidence="3" type="ORF">DERP_004091</name>
</gene>
<organism evidence="3 4">
    <name type="scientific">Dermatophagoides pteronyssinus</name>
    <name type="common">European house dust mite</name>
    <dbReference type="NCBI Taxonomy" id="6956"/>
    <lineage>
        <taxon>Eukaryota</taxon>
        <taxon>Metazoa</taxon>
        <taxon>Ecdysozoa</taxon>
        <taxon>Arthropoda</taxon>
        <taxon>Chelicerata</taxon>
        <taxon>Arachnida</taxon>
        <taxon>Acari</taxon>
        <taxon>Acariformes</taxon>
        <taxon>Sarcoptiformes</taxon>
        <taxon>Astigmata</taxon>
        <taxon>Psoroptidia</taxon>
        <taxon>Analgoidea</taxon>
        <taxon>Pyroglyphidae</taxon>
        <taxon>Dermatophagoidinae</taxon>
        <taxon>Dermatophagoides</taxon>
    </lineage>
</organism>
<feature type="transmembrane region" description="Helical" evidence="2">
    <location>
        <begin position="85"/>
        <end position="108"/>
    </location>
</feature>
<evidence type="ECO:0000256" key="1">
    <source>
        <dbReference type="SAM" id="MobiDB-lite"/>
    </source>
</evidence>
<dbReference type="Proteomes" id="UP000887458">
    <property type="component" value="Unassembled WGS sequence"/>
</dbReference>
<keyword evidence="2" id="KW-0472">Membrane</keyword>
<accession>A0ABQ8J8Q1</accession>